<gene>
    <name evidence="2" type="ORF">SAMN04487779_1001169</name>
</gene>
<dbReference type="InterPro" id="IPR037523">
    <property type="entry name" value="VOC_core"/>
</dbReference>
<evidence type="ECO:0000313" key="3">
    <source>
        <dbReference type="Proteomes" id="UP000198925"/>
    </source>
</evidence>
<dbReference type="InterPro" id="IPR052164">
    <property type="entry name" value="Anthracycline_SecMetBiosynth"/>
</dbReference>
<dbReference type="EMBL" id="FMZX01000001">
    <property type="protein sequence ID" value="SDC17945.1"/>
    <property type="molecule type" value="Genomic_DNA"/>
</dbReference>
<dbReference type="PANTHER" id="PTHR33993:SF14">
    <property type="entry name" value="GB|AAF24581.1"/>
    <property type="match status" value="1"/>
</dbReference>
<evidence type="ECO:0000259" key="1">
    <source>
        <dbReference type="PROSITE" id="PS51819"/>
    </source>
</evidence>
<dbReference type="STRING" id="938405.SAMN02927895_00356"/>
<dbReference type="InterPro" id="IPR004360">
    <property type="entry name" value="Glyas_Fos-R_dOase_dom"/>
</dbReference>
<dbReference type="RefSeq" id="WP_090659578.1">
    <property type="nucleotide sequence ID" value="NZ_FMZX01000001.1"/>
</dbReference>
<keyword evidence="3" id="KW-1185">Reference proteome</keyword>
<accession>A0A1G6JHM5</accession>
<dbReference type="PROSITE" id="PS51819">
    <property type="entry name" value="VOC"/>
    <property type="match status" value="2"/>
</dbReference>
<feature type="domain" description="VOC" evidence="1">
    <location>
        <begin position="4"/>
        <end position="120"/>
    </location>
</feature>
<dbReference type="PANTHER" id="PTHR33993">
    <property type="entry name" value="GLYOXALASE-RELATED"/>
    <property type="match status" value="1"/>
</dbReference>
<protein>
    <recommendedName>
        <fullName evidence="1">VOC domain-containing protein</fullName>
    </recommendedName>
</protein>
<dbReference type="Gene3D" id="3.10.180.10">
    <property type="entry name" value="2,3-Dihydroxybiphenyl 1,2-Dioxygenase, domain 1"/>
    <property type="match status" value="2"/>
</dbReference>
<proteinExistence type="predicted"/>
<dbReference type="AlphaFoldDB" id="A0A1G6JHM5"/>
<dbReference type="CDD" id="cd07247">
    <property type="entry name" value="SgaA_N_like"/>
    <property type="match status" value="2"/>
</dbReference>
<dbReference type="InterPro" id="IPR029068">
    <property type="entry name" value="Glyas_Bleomycin-R_OHBP_Dase"/>
</dbReference>
<evidence type="ECO:0000313" key="2">
    <source>
        <dbReference type="EMBL" id="SDC17945.1"/>
    </source>
</evidence>
<organism evidence="2 3">
    <name type="scientific">Belnapia rosea</name>
    <dbReference type="NCBI Taxonomy" id="938405"/>
    <lineage>
        <taxon>Bacteria</taxon>
        <taxon>Pseudomonadati</taxon>
        <taxon>Pseudomonadota</taxon>
        <taxon>Alphaproteobacteria</taxon>
        <taxon>Acetobacterales</taxon>
        <taxon>Roseomonadaceae</taxon>
        <taxon>Belnapia</taxon>
    </lineage>
</organism>
<dbReference type="Pfam" id="PF00903">
    <property type="entry name" value="Glyoxalase"/>
    <property type="match status" value="2"/>
</dbReference>
<name>A0A1G6JHM5_9PROT</name>
<feature type="domain" description="VOC" evidence="1">
    <location>
        <begin position="130"/>
        <end position="253"/>
    </location>
</feature>
<reference evidence="2 3" key="1">
    <citation type="submission" date="2016-10" db="EMBL/GenBank/DDBJ databases">
        <authorList>
            <person name="de Groot N.N."/>
        </authorList>
    </citation>
    <scope>NUCLEOTIDE SEQUENCE [LARGE SCALE GENOMIC DNA]</scope>
    <source>
        <strain evidence="2 3">CPCC 100156</strain>
    </source>
</reference>
<dbReference type="Proteomes" id="UP000198925">
    <property type="component" value="Unassembled WGS sequence"/>
</dbReference>
<sequence length="255" mass="26520">MTGHFAWHELMVPDVEAAVAFYGAVVGWGRRAASTPAQPYTLLTAGDRPAAGLLPLTGEARAKGAMPGWVGHVLVEDVDATLARAVEHGAVVHVPPRDIEIGRFAVIGDPQGAVLALFAGSLPEPQPMGTPGHVAWNELAATDWPTAFEFYAALFGWQRVEAVDIGPMGTYQTFGPGGTAVGGTAMGGMFNKPGFVPRPFWAFYIFVGDIDAAAARVGKAGGQVVNGPMAVPGGGWILQALDPQGAFFALLGTRS</sequence>
<dbReference type="SUPFAM" id="SSF54593">
    <property type="entry name" value="Glyoxalase/Bleomycin resistance protein/Dihydroxybiphenyl dioxygenase"/>
    <property type="match status" value="2"/>
</dbReference>